<comment type="pathway">
    <text evidence="5 18">Metabolic intermediate biosynthesis; chorismate biosynthesis; chorismate from D-erythrose 4-phosphate and phosphoenolpyruvate: step 2/7.</text>
</comment>
<dbReference type="AlphaFoldDB" id="A0A0U4F311"/>
<dbReference type="EMBL" id="CP013862">
    <property type="protein sequence ID" value="ALX47958.1"/>
    <property type="molecule type" value="Genomic_DNA"/>
</dbReference>
<comment type="cofactor">
    <cofactor evidence="2 18">
        <name>NAD(+)</name>
        <dbReference type="ChEBI" id="CHEBI:57540"/>
    </cofactor>
</comment>
<reference evidence="21 22" key="1">
    <citation type="submission" date="2016-01" db="EMBL/GenBank/DDBJ databases">
        <title>Complete genome sequence of strain Lentibacillus amyloliquefaciens LAM0015T isolated from saline sediment.</title>
        <authorList>
            <person name="Wang J.-L."/>
            <person name="He M.-X."/>
        </authorList>
    </citation>
    <scope>NUCLEOTIDE SEQUENCE [LARGE SCALE GENOMIC DNA]</scope>
    <source>
        <strain evidence="21 22">LAM0015</strain>
    </source>
</reference>
<organism evidence="21 22">
    <name type="scientific">Lentibacillus amyloliquefaciens</name>
    <dbReference type="NCBI Taxonomy" id="1472767"/>
    <lineage>
        <taxon>Bacteria</taxon>
        <taxon>Bacillati</taxon>
        <taxon>Bacillota</taxon>
        <taxon>Bacilli</taxon>
        <taxon>Bacillales</taxon>
        <taxon>Bacillaceae</taxon>
        <taxon>Lentibacillus</taxon>
    </lineage>
</organism>
<evidence type="ECO:0000256" key="4">
    <source>
        <dbReference type="ARBA" id="ARBA00004496"/>
    </source>
</evidence>
<dbReference type="Pfam" id="PF01761">
    <property type="entry name" value="DHQ_synthase"/>
    <property type="match status" value="1"/>
</dbReference>
<name>A0A0U4F311_9BACI</name>
<dbReference type="UniPathway" id="UPA00053">
    <property type="reaction ID" value="UER00085"/>
</dbReference>
<evidence type="ECO:0000256" key="7">
    <source>
        <dbReference type="ARBA" id="ARBA00013031"/>
    </source>
</evidence>
<dbReference type="Gene3D" id="3.40.50.1970">
    <property type="match status" value="1"/>
</dbReference>
<keyword evidence="11 18" id="KW-0479">Metal-binding</keyword>
<dbReference type="InterPro" id="IPR050071">
    <property type="entry name" value="Dehydroquinate_synthase"/>
</dbReference>
<dbReference type="Gene3D" id="1.20.1090.10">
    <property type="entry name" value="Dehydroquinate synthase-like - alpha domain"/>
    <property type="match status" value="1"/>
</dbReference>
<dbReference type="SUPFAM" id="SSF56796">
    <property type="entry name" value="Dehydroquinate synthase-like"/>
    <property type="match status" value="1"/>
</dbReference>
<dbReference type="PANTHER" id="PTHR43622:SF7">
    <property type="entry name" value="3-DEHYDROQUINATE SYNTHASE, CHLOROPLASTIC"/>
    <property type="match status" value="1"/>
</dbReference>
<feature type="domain" description="3-dehydroquinate synthase C-terminal" evidence="20">
    <location>
        <begin position="177"/>
        <end position="317"/>
    </location>
</feature>
<comment type="catalytic activity">
    <reaction evidence="1 18">
        <text>7-phospho-2-dehydro-3-deoxy-D-arabino-heptonate = 3-dehydroquinate + phosphate</text>
        <dbReference type="Rhea" id="RHEA:21968"/>
        <dbReference type="ChEBI" id="CHEBI:32364"/>
        <dbReference type="ChEBI" id="CHEBI:43474"/>
        <dbReference type="ChEBI" id="CHEBI:58394"/>
        <dbReference type="EC" id="4.2.3.4"/>
    </reaction>
</comment>
<evidence type="ECO:0000256" key="17">
    <source>
        <dbReference type="ARBA" id="ARBA00023285"/>
    </source>
</evidence>
<dbReference type="RefSeq" id="WP_068442529.1">
    <property type="nucleotide sequence ID" value="NZ_CP013862.1"/>
</dbReference>
<dbReference type="PIRSF" id="PIRSF001455">
    <property type="entry name" value="DHQ_synth"/>
    <property type="match status" value="1"/>
</dbReference>
<dbReference type="NCBIfam" id="TIGR01357">
    <property type="entry name" value="aroB"/>
    <property type="match status" value="1"/>
</dbReference>
<dbReference type="GO" id="GO:0003856">
    <property type="term" value="F:3-dehydroquinate synthase activity"/>
    <property type="evidence" value="ECO:0007669"/>
    <property type="project" value="UniProtKB-UniRule"/>
</dbReference>
<keyword evidence="10 18" id="KW-0028">Amino-acid biosynthesis</keyword>
<comment type="similarity">
    <text evidence="6 18">Belongs to the sugar phosphate cyclases superfamily. Dehydroquinate synthase family.</text>
</comment>
<evidence type="ECO:0000313" key="21">
    <source>
        <dbReference type="EMBL" id="ALX47958.1"/>
    </source>
</evidence>
<feature type="binding site" evidence="18">
    <location>
        <position position="258"/>
    </location>
    <ligand>
        <name>Zn(2+)</name>
        <dbReference type="ChEBI" id="CHEBI:29105"/>
    </ligand>
</feature>
<dbReference type="STRING" id="1472767.AOX59_04650"/>
<evidence type="ECO:0000256" key="18">
    <source>
        <dbReference type="HAMAP-Rule" id="MF_00110"/>
    </source>
</evidence>
<dbReference type="OrthoDB" id="9806583at2"/>
<evidence type="ECO:0000256" key="11">
    <source>
        <dbReference type="ARBA" id="ARBA00022723"/>
    </source>
</evidence>
<comment type="subcellular location">
    <subcellularLocation>
        <location evidence="4 18">Cytoplasm</location>
    </subcellularLocation>
</comment>
<dbReference type="CDD" id="cd08195">
    <property type="entry name" value="DHQS"/>
    <property type="match status" value="1"/>
</dbReference>
<evidence type="ECO:0000256" key="12">
    <source>
        <dbReference type="ARBA" id="ARBA00022741"/>
    </source>
</evidence>
<proteinExistence type="inferred from homology"/>
<keyword evidence="9 18" id="KW-0963">Cytoplasm</keyword>
<protein>
    <recommendedName>
        <fullName evidence="8 18">3-dehydroquinate synthase</fullName>
        <shortName evidence="18">DHQS</shortName>
        <ecNumber evidence="7 18">4.2.3.4</ecNumber>
    </recommendedName>
</protein>
<evidence type="ECO:0000256" key="14">
    <source>
        <dbReference type="ARBA" id="ARBA00023027"/>
    </source>
</evidence>
<feature type="binding site" evidence="18">
    <location>
        <begin position="126"/>
        <end position="127"/>
    </location>
    <ligand>
        <name>NAD(+)</name>
        <dbReference type="ChEBI" id="CHEBI:57540"/>
    </ligand>
</feature>
<dbReference type="GO" id="GO:0008652">
    <property type="term" value="P:amino acid biosynthetic process"/>
    <property type="evidence" value="ECO:0007669"/>
    <property type="project" value="UniProtKB-KW"/>
</dbReference>
<evidence type="ECO:0000256" key="9">
    <source>
        <dbReference type="ARBA" id="ARBA00022490"/>
    </source>
</evidence>
<keyword evidence="17 18" id="KW-0170">Cobalt</keyword>
<keyword evidence="22" id="KW-1185">Reference proteome</keyword>
<feature type="binding site" evidence="18">
    <location>
        <position position="180"/>
    </location>
    <ligand>
        <name>Zn(2+)</name>
        <dbReference type="ChEBI" id="CHEBI:29105"/>
    </ligand>
</feature>
<keyword evidence="13 18" id="KW-0862">Zinc</keyword>
<dbReference type="FunFam" id="3.40.50.1970:FF:000007">
    <property type="entry name" value="Pentafunctional AROM polypeptide"/>
    <property type="match status" value="1"/>
</dbReference>
<dbReference type="InterPro" id="IPR056179">
    <property type="entry name" value="DHQS_C"/>
</dbReference>
<evidence type="ECO:0000256" key="16">
    <source>
        <dbReference type="ARBA" id="ARBA00023239"/>
    </source>
</evidence>
<evidence type="ECO:0000259" key="19">
    <source>
        <dbReference type="Pfam" id="PF01761"/>
    </source>
</evidence>
<dbReference type="GO" id="GO:0005737">
    <property type="term" value="C:cytoplasm"/>
    <property type="evidence" value="ECO:0007669"/>
    <property type="project" value="UniProtKB-SubCell"/>
</dbReference>
<evidence type="ECO:0000256" key="1">
    <source>
        <dbReference type="ARBA" id="ARBA00001393"/>
    </source>
</evidence>
<evidence type="ECO:0000256" key="10">
    <source>
        <dbReference type="ARBA" id="ARBA00022605"/>
    </source>
</evidence>
<feature type="binding site" evidence="18">
    <location>
        <begin position="68"/>
        <end position="73"/>
    </location>
    <ligand>
        <name>NAD(+)</name>
        <dbReference type="ChEBI" id="CHEBI:57540"/>
    </ligand>
</feature>
<dbReference type="InterPro" id="IPR030963">
    <property type="entry name" value="DHQ_synth_fam"/>
</dbReference>
<evidence type="ECO:0000313" key="22">
    <source>
        <dbReference type="Proteomes" id="UP000050331"/>
    </source>
</evidence>
<dbReference type="InterPro" id="IPR016037">
    <property type="entry name" value="DHQ_synth_AroB"/>
</dbReference>
<evidence type="ECO:0000259" key="20">
    <source>
        <dbReference type="Pfam" id="PF24621"/>
    </source>
</evidence>
<dbReference type="GO" id="GO:0000166">
    <property type="term" value="F:nucleotide binding"/>
    <property type="evidence" value="ECO:0007669"/>
    <property type="project" value="UniProtKB-KW"/>
</dbReference>
<dbReference type="KEGG" id="lao:AOX59_04650"/>
<feature type="binding site" evidence="18">
    <location>
        <position position="138"/>
    </location>
    <ligand>
        <name>NAD(+)</name>
        <dbReference type="ChEBI" id="CHEBI:57540"/>
    </ligand>
</feature>
<feature type="binding site" evidence="18">
    <location>
        <position position="241"/>
    </location>
    <ligand>
        <name>Zn(2+)</name>
        <dbReference type="ChEBI" id="CHEBI:29105"/>
    </ligand>
</feature>
<dbReference type="GO" id="GO:0046872">
    <property type="term" value="F:metal ion binding"/>
    <property type="evidence" value="ECO:0007669"/>
    <property type="project" value="UniProtKB-KW"/>
</dbReference>
<feature type="binding site" evidence="18">
    <location>
        <begin position="102"/>
        <end position="106"/>
    </location>
    <ligand>
        <name>NAD(+)</name>
        <dbReference type="ChEBI" id="CHEBI:57540"/>
    </ligand>
</feature>
<evidence type="ECO:0000256" key="5">
    <source>
        <dbReference type="ARBA" id="ARBA00004661"/>
    </source>
</evidence>
<keyword evidence="12 18" id="KW-0547">Nucleotide-binding</keyword>
<keyword evidence="16 18" id="KW-0456">Lyase</keyword>
<feature type="binding site" evidence="18">
    <location>
        <position position="147"/>
    </location>
    <ligand>
        <name>NAD(+)</name>
        <dbReference type="ChEBI" id="CHEBI:57540"/>
    </ligand>
</feature>
<comment type="cofactor">
    <cofactor evidence="3">
        <name>Zn(2+)</name>
        <dbReference type="ChEBI" id="CHEBI:29105"/>
    </cofactor>
</comment>
<evidence type="ECO:0000256" key="13">
    <source>
        <dbReference type="ARBA" id="ARBA00022833"/>
    </source>
</evidence>
<evidence type="ECO:0000256" key="6">
    <source>
        <dbReference type="ARBA" id="ARBA00005412"/>
    </source>
</evidence>
<feature type="domain" description="3-dehydroquinate synthase N-terminal" evidence="19">
    <location>
        <begin position="65"/>
        <end position="175"/>
    </location>
</feature>
<accession>A0A0U4F311</accession>
<keyword evidence="14 18" id="KW-0520">NAD</keyword>
<dbReference type="GO" id="GO:0009073">
    <property type="term" value="P:aromatic amino acid family biosynthetic process"/>
    <property type="evidence" value="ECO:0007669"/>
    <property type="project" value="UniProtKB-KW"/>
</dbReference>
<dbReference type="EC" id="4.2.3.4" evidence="7 18"/>
<evidence type="ECO:0000256" key="3">
    <source>
        <dbReference type="ARBA" id="ARBA00001947"/>
    </source>
</evidence>
<evidence type="ECO:0000256" key="2">
    <source>
        <dbReference type="ARBA" id="ARBA00001911"/>
    </source>
</evidence>
<evidence type="ECO:0000256" key="8">
    <source>
        <dbReference type="ARBA" id="ARBA00017684"/>
    </source>
</evidence>
<comment type="function">
    <text evidence="18">Catalyzes the conversion of 3-deoxy-D-arabino-heptulosonate 7-phosphate (DAHP) to dehydroquinate (DHQ).</text>
</comment>
<dbReference type="GO" id="GO:0009423">
    <property type="term" value="P:chorismate biosynthetic process"/>
    <property type="evidence" value="ECO:0007669"/>
    <property type="project" value="UniProtKB-UniRule"/>
</dbReference>
<sequence>MNKTQVKAATHTYPVSIGENLRHHTEDYLPKDYSSILIVTDASVSDYYLSDVMASLSNKNVFSHAIPSGEKAKNIDTFYEIQTKAIECGLDRQSLIIALGGGVVGDVTGFAAATYMRGIDFIQMPTTILAHDSSVGGKVAINHAHAKNMIGNFYAPAAVIYDVETLYTLNAKEVRSGYAELLKEALLADKDLYDALMKTDLTSLYSQKLINHLTKGIEIKAGIVEVDEHEAGLRKHLNLGHTLGHALESIFGYGSWTHGELVAIGLLFSLRVSEHAYSTNLPFEEVFTWLKNNDYPLQLPELDPETILSKMKSDKKTLNSKIQLVLLQAIGQPALMEISDEKLLKHIQDFQLEMKQRSEQGAEQYEK</sequence>
<dbReference type="InterPro" id="IPR030960">
    <property type="entry name" value="DHQS/DOIS_N"/>
</dbReference>
<keyword evidence="15 18" id="KW-0057">Aromatic amino acid biosynthesis</keyword>
<evidence type="ECO:0000256" key="15">
    <source>
        <dbReference type="ARBA" id="ARBA00023141"/>
    </source>
</evidence>
<dbReference type="PANTHER" id="PTHR43622">
    <property type="entry name" value="3-DEHYDROQUINATE SYNTHASE"/>
    <property type="match status" value="1"/>
</dbReference>
<feature type="binding site" evidence="18">
    <location>
        <begin position="165"/>
        <end position="168"/>
    </location>
    <ligand>
        <name>NAD(+)</name>
        <dbReference type="ChEBI" id="CHEBI:57540"/>
    </ligand>
</feature>
<dbReference type="HAMAP" id="MF_00110">
    <property type="entry name" value="DHQ_synthase"/>
    <property type="match status" value="1"/>
</dbReference>
<dbReference type="Pfam" id="PF24621">
    <property type="entry name" value="DHQS_C"/>
    <property type="match status" value="1"/>
</dbReference>
<dbReference type="Proteomes" id="UP000050331">
    <property type="component" value="Chromosome"/>
</dbReference>
<gene>
    <name evidence="18" type="primary">aroB</name>
    <name evidence="21" type="ORF">AOX59_04650</name>
</gene>
<comment type="cofactor">
    <cofactor evidence="18">
        <name>Co(2+)</name>
        <dbReference type="ChEBI" id="CHEBI:48828"/>
    </cofactor>
    <cofactor evidence="18">
        <name>Zn(2+)</name>
        <dbReference type="ChEBI" id="CHEBI:29105"/>
    </cofactor>
    <text evidence="18">Binds 1 divalent metal cation per subunit. Can use either Co(2+) or Zn(2+).</text>
</comment>